<dbReference type="PANTHER" id="PTHR43364">
    <property type="entry name" value="NADH-SPECIFIC METHYLGLYOXAL REDUCTASE-RELATED"/>
    <property type="match status" value="1"/>
</dbReference>
<dbReference type="InterPro" id="IPR050523">
    <property type="entry name" value="AKR_Detox_Biosynth"/>
</dbReference>
<dbReference type="Pfam" id="PF00248">
    <property type="entry name" value="Aldo_ket_red"/>
    <property type="match status" value="1"/>
</dbReference>
<dbReference type="Gene3D" id="3.20.20.100">
    <property type="entry name" value="NADP-dependent oxidoreductase domain"/>
    <property type="match status" value="1"/>
</dbReference>
<dbReference type="InterPro" id="IPR018170">
    <property type="entry name" value="Aldo/ket_reductase_CS"/>
</dbReference>
<reference evidence="3 4" key="1">
    <citation type="submission" date="2020-08" db="EMBL/GenBank/DDBJ databases">
        <title>Genomic Encyclopedia of Type Strains, Phase IV (KMG-IV): sequencing the most valuable type-strain genomes for metagenomic binning, comparative biology and taxonomic classification.</title>
        <authorList>
            <person name="Goeker M."/>
        </authorList>
    </citation>
    <scope>NUCLEOTIDE SEQUENCE [LARGE SCALE GENOMIC DNA]</scope>
    <source>
        <strain evidence="3 4">DSM 100039</strain>
    </source>
</reference>
<dbReference type="PANTHER" id="PTHR43364:SF4">
    <property type="entry name" value="NAD(P)-LINKED OXIDOREDUCTASE SUPERFAMILY PROTEIN"/>
    <property type="match status" value="1"/>
</dbReference>
<dbReference type="SUPFAM" id="SSF51430">
    <property type="entry name" value="NAD(P)-linked oxidoreductase"/>
    <property type="match status" value="1"/>
</dbReference>
<dbReference type="GO" id="GO:0005829">
    <property type="term" value="C:cytosol"/>
    <property type="evidence" value="ECO:0007669"/>
    <property type="project" value="TreeGrafter"/>
</dbReference>
<dbReference type="EMBL" id="JACHEF010000003">
    <property type="protein sequence ID" value="MBB6410794.1"/>
    <property type="molecule type" value="Genomic_DNA"/>
</dbReference>
<accession>A0A841P639</accession>
<gene>
    <name evidence="3" type="ORF">HNQ71_003468</name>
</gene>
<dbReference type="PRINTS" id="PR00069">
    <property type="entry name" value="ALDKETRDTASE"/>
</dbReference>
<dbReference type="InterPro" id="IPR020471">
    <property type="entry name" value="AKR"/>
</dbReference>
<evidence type="ECO:0000259" key="2">
    <source>
        <dbReference type="Pfam" id="PF00248"/>
    </source>
</evidence>
<evidence type="ECO:0000256" key="1">
    <source>
        <dbReference type="ARBA" id="ARBA00023002"/>
    </source>
</evidence>
<keyword evidence="4" id="KW-1185">Reference proteome</keyword>
<dbReference type="InterPro" id="IPR023210">
    <property type="entry name" value="NADP_OxRdtase_dom"/>
</dbReference>
<comment type="caution">
    <text evidence="3">The sequence shown here is derived from an EMBL/GenBank/DDBJ whole genome shotgun (WGS) entry which is preliminary data.</text>
</comment>
<dbReference type="AlphaFoldDB" id="A0A841P639"/>
<dbReference type="GO" id="GO:0016491">
    <property type="term" value="F:oxidoreductase activity"/>
    <property type="evidence" value="ECO:0007669"/>
    <property type="project" value="UniProtKB-KW"/>
</dbReference>
<name>A0A841P639_9HYPH</name>
<protein>
    <submittedName>
        <fullName evidence="3">Aryl-alcohol dehydrogenase-like predicted oxidoreductase</fullName>
    </submittedName>
</protein>
<dbReference type="RefSeq" id="WP_184873699.1">
    <property type="nucleotide sequence ID" value="NZ_JACHEF010000003.1"/>
</dbReference>
<evidence type="ECO:0000313" key="4">
    <source>
        <dbReference type="Proteomes" id="UP000556329"/>
    </source>
</evidence>
<dbReference type="Proteomes" id="UP000556329">
    <property type="component" value="Unassembled WGS sequence"/>
</dbReference>
<dbReference type="InterPro" id="IPR036812">
    <property type="entry name" value="NAD(P)_OxRdtase_dom_sf"/>
</dbReference>
<evidence type="ECO:0000313" key="3">
    <source>
        <dbReference type="EMBL" id="MBB6410794.1"/>
    </source>
</evidence>
<organism evidence="3 4">
    <name type="scientific">Mesorhizobium sangaii</name>
    <dbReference type="NCBI Taxonomy" id="505389"/>
    <lineage>
        <taxon>Bacteria</taxon>
        <taxon>Pseudomonadati</taxon>
        <taxon>Pseudomonadota</taxon>
        <taxon>Alphaproteobacteria</taxon>
        <taxon>Hyphomicrobiales</taxon>
        <taxon>Phyllobacteriaceae</taxon>
        <taxon>Mesorhizobium</taxon>
    </lineage>
</organism>
<keyword evidence="1" id="KW-0560">Oxidoreductase</keyword>
<feature type="domain" description="NADP-dependent oxidoreductase" evidence="2">
    <location>
        <begin position="33"/>
        <end position="316"/>
    </location>
</feature>
<dbReference type="PROSITE" id="PS00062">
    <property type="entry name" value="ALDOKETO_REDUCTASE_2"/>
    <property type="match status" value="1"/>
</dbReference>
<sequence length="346" mass="37984">MTNWATCQDGHAADQEEQMQQRQLGSSSVKVSKIGLGTWGMSGAFWGAANDKESIRVIQRAMELGITLIDTAEAYGHGHAEQVVGKALAGNREKAVIATKVAPNHLEPAALEAALDGSLRRMQTDYVDIYFVHWPNADFPIGPTIEMMEQLRSSGRIKAVGVSNFSTADMNSARQYGVIDVLQPPYNMLWREVEAETLPYCRKHNIGVMPYSGLAQGLLTGLLSPDTKFVEGDERRTTVLFQPGTYERAVAAVEALKPIAASYGKTVPQLAIQWLTSRPGVSSPLVGARTVRELEENIESVGWTISDADVAAIDKHTAPIWAEIKDKGDMFGFRARQRQEREAKRA</sequence>
<proteinExistence type="predicted"/>
<dbReference type="CDD" id="cd19085">
    <property type="entry name" value="AKR_AKR11B3"/>
    <property type="match status" value="1"/>
</dbReference>